<evidence type="ECO:0000313" key="3">
    <source>
        <dbReference type="Proteomes" id="UP001055868"/>
    </source>
</evidence>
<reference evidence="2" key="1">
    <citation type="submission" date="2022-05" db="EMBL/GenBank/DDBJ databases">
        <title>Genomic analysis of Brachybacterium sp. CBA3104.</title>
        <authorList>
            <person name="Roh S.W."/>
            <person name="Kim Y.B."/>
            <person name="Kim Y."/>
        </authorList>
    </citation>
    <scope>NUCLEOTIDE SEQUENCE</scope>
    <source>
        <strain evidence="2">CBA3104</strain>
        <plasmid evidence="2">pCBA3104-01</plasmid>
    </source>
</reference>
<keyword evidence="3" id="KW-1185">Reference proteome</keyword>
<protein>
    <submittedName>
        <fullName evidence="2">Uncharacterized protein</fullName>
    </submittedName>
</protein>
<feature type="region of interest" description="Disordered" evidence="1">
    <location>
        <begin position="192"/>
        <end position="213"/>
    </location>
</feature>
<proteinExistence type="predicted"/>
<dbReference type="Proteomes" id="UP001055868">
    <property type="component" value="Plasmid pCBA3104-01"/>
</dbReference>
<keyword evidence="2" id="KW-0614">Plasmid</keyword>
<name>A0ABY4NB51_9MICO</name>
<gene>
    <name evidence="2" type="ORF">M4486_19535</name>
</gene>
<accession>A0ABY4NB51</accession>
<sequence>MERLTREFSSRVCLAERCSRLIPSDRSTCRWHSLIAAPQHEDPVAACTDDVVDWWELATPRRDKLEELRTSAHDLVVAQRANAELTWINERMVFQLLDRVVSAWQEETESPRWRLPPDGWILARILADYPAIRVKPDQLAPRIEGCEDAHRFSPCVDRVARLNQEHRHPTRPPFRPITERRRTDDDAVQLLAEQDRRNATRRDQHGERLRSAKVDSQHSALDALFKDPLVETTISSPLVVFHQIGDPLGASMAVPSEKDQWSFARHMALNPGEVVRYDHARATTLHGAWLGNHGKLMKLPEGLNSEETETRVRLELLPRRGLYVGEGLCGLAEAPHLTAELELVLPAGTFWEVVSIADAEHDMGRKREDYMRLRTIQMIEIGEEDVRGRPVTRMTASPDELDALAQLDL</sequence>
<organism evidence="2 3">
    <name type="scientific">Brachybacterium kimchii</name>
    <dbReference type="NCBI Taxonomy" id="2942909"/>
    <lineage>
        <taxon>Bacteria</taxon>
        <taxon>Bacillati</taxon>
        <taxon>Actinomycetota</taxon>
        <taxon>Actinomycetes</taxon>
        <taxon>Micrococcales</taxon>
        <taxon>Dermabacteraceae</taxon>
        <taxon>Brachybacterium</taxon>
    </lineage>
</organism>
<dbReference type="RefSeq" id="WP_249481208.1">
    <property type="nucleotide sequence ID" value="NZ_CP097219.1"/>
</dbReference>
<feature type="compositionally biased region" description="Basic and acidic residues" evidence="1">
    <location>
        <begin position="193"/>
        <end position="213"/>
    </location>
</feature>
<dbReference type="EMBL" id="CP097219">
    <property type="protein sequence ID" value="UQN31784.1"/>
    <property type="molecule type" value="Genomic_DNA"/>
</dbReference>
<evidence type="ECO:0000313" key="2">
    <source>
        <dbReference type="EMBL" id="UQN31784.1"/>
    </source>
</evidence>
<geneLocation type="plasmid" evidence="2 3">
    <name>pCBA3104-01</name>
</geneLocation>
<evidence type="ECO:0000256" key="1">
    <source>
        <dbReference type="SAM" id="MobiDB-lite"/>
    </source>
</evidence>